<dbReference type="Proteomes" id="UP000321479">
    <property type="component" value="Chromosome"/>
</dbReference>
<dbReference type="SMART" id="SM01235">
    <property type="entry name" value="Haem_bd"/>
    <property type="match status" value="1"/>
</dbReference>
<dbReference type="GO" id="GO:0020037">
    <property type="term" value="F:heme binding"/>
    <property type="evidence" value="ECO:0007669"/>
    <property type="project" value="InterPro"/>
</dbReference>
<dbReference type="KEGG" id="mgin:FRZ54_14645"/>
<proteinExistence type="predicted"/>
<dbReference type="InterPro" id="IPR038142">
    <property type="entry name" value="Cytochrome_P460_sp"/>
</dbReference>
<dbReference type="InterPro" id="IPR025992">
    <property type="entry name" value="Haem-bd"/>
</dbReference>
<dbReference type="EMBL" id="CP042436">
    <property type="protein sequence ID" value="QEC65685.1"/>
    <property type="molecule type" value="Genomic_DNA"/>
</dbReference>
<evidence type="ECO:0000313" key="4">
    <source>
        <dbReference type="Proteomes" id="UP000321479"/>
    </source>
</evidence>
<reference evidence="3 4" key="1">
    <citation type="journal article" date="2017" name="Curr. Microbiol.">
        <title>Mucilaginibacter ginsenosidivorans sp. nov., Isolated from Soil of Ginseng Field.</title>
        <authorList>
            <person name="Kim M.M."/>
            <person name="Siddiqi M.Z."/>
            <person name="Im W.T."/>
        </authorList>
    </citation>
    <scope>NUCLEOTIDE SEQUENCE [LARGE SCALE GENOMIC DNA]</scope>
    <source>
        <strain evidence="3 4">Gsoil 3017</strain>
    </source>
</reference>
<dbReference type="SUPFAM" id="SSF46626">
    <property type="entry name" value="Cytochrome c"/>
    <property type="match status" value="1"/>
</dbReference>
<dbReference type="AlphaFoldDB" id="A0A5B8V3S8"/>
<keyword evidence="1" id="KW-1133">Transmembrane helix</keyword>
<accession>A0A5B8V3S8</accession>
<evidence type="ECO:0000259" key="2">
    <source>
        <dbReference type="SMART" id="SM01235"/>
    </source>
</evidence>
<keyword evidence="1" id="KW-0812">Transmembrane</keyword>
<evidence type="ECO:0000313" key="3">
    <source>
        <dbReference type="EMBL" id="QEC65685.1"/>
    </source>
</evidence>
<evidence type="ECO:0000256" key="1">
    <source>
        <dbReference type="SAM" id="Phobius"/>
    </source>
</evidence>
<keyword evidence="1" id="KW-0472">Membrane</keyword>
<name>A0A5B8V3S8_9SPHI</name>
<sequence length="312" mass="35377">MKNKKIIFSVSAAGIVILICLQFIRPQIPLKPVTGDFEAPEHVKAIVRRACYDCHSNQTNLRWFDKISPVYWRVAAHVNAGRAGLNFSEWDKLAPGDRKAKLWEAVNQIIAGAMPLKDYEFVHHESKISPQDLAVLKDYMAAMVKRKPGDTSIINAAQKQKNVIPTAQSPMKLPVSLNGISYMPEYKHWQAISTTERMDNGTMRVIFGNDIAVSAIHSHKINPWPDGTIFAKVAWDQLEDKAGNVSTGAFKQIEYMIKDHERFKSTHGWGFARFKTPRMVPYGKTVMFTNECMNCHKPQEDQDFVFTSPLNN</sequence>
<dbReference type="OrthoDB" id="196738at2"/>
<dbReference type="Pfam" id="PF16694">
    <property type="entry name" value="Cytochrome_P460"/>
    <property type="match status" value="1"/>
</dbReference>
<feature type="transmembrane region" description="Helical" evidence="1">
    <location>
        <begin position="6"/>
        <end position="24"/>
    </location>
</feature>
<dbReference type="InterPro" id="IPR036909">
    <property type="entry name" value="Cyt_c-like_dom_sf"/>
</dbReference>
<gene>
    <name evidence="3" type="ORF">FRZ54_14645</name>
</gene>
<dbReference type="Pfam" id="PF14376">
    <property type="entry name" value="Haem_bd"/>
    <property type="match status" value="1"/>
</dbReference>
<feature type="domain" description="Haem-binding" evidence="2">
    <location>
        <begin position="15"/>
        <end position="144"/>
    </location>
</feature>
<dbReference type="CDD" id="cd20753">
    <property type="entry name" value="cyt_P460_Mc-like"/>
    <property type="match status" value="1"/>
</dbReference>
<organism evidence="3 4">
    <name type="scientific">Mucilaginibacter ginsenosidivorans</name>
    <dbReference type="NCBI Taxonomy" id="398053"/>
    <lineage>
        <taxon>Bacteria</taxon>
        <taxon>Pseudomonadati</taxon>
        <taxon>Bacteroidota</taxon>
        <taxon>Sphingobacteriia</taxon>
        <taxon>Sphingobacteriales</taxon>
        <taxon>Sphingobacteriaceae</taxon>
        <taxon>Mucilaginibacter</taxon>
    </lineage>
</organism>
<dbReference type="Gene3D" id="3.50.70.20">
    <property type="entry name" value="Cytochrome P460"/>
    <property type="match status" value="1"/>
</dbReference>
<keyword evidence="4" id="KW-1185">Reference proteome</keyword>
<protein>
    <submittedName>
        <fullName evidence="3">Cytochrome P460</fullName>
    </submittedName>
</protein>
<dbReference type="InterPro" id="IPR032033">
    <property type="entry name" value="Cytochrome_P460"/>
</dbReference>
<dbReference type="GO" id="GO:0009055">
    <property type="term" value="F:electron transfer activity"/>
    <property type="evidence" value="ECO:0007669"/>
    <property type="project" value="InterPro"/>
</dbReference>